<dbReference type="Proteomes" id="UP001229486">
    <property type="component" value="Unassembled WGS sequence"/>
</dbReference>
<proteinExistence type="predicted"/>
<evidence type="ECO:0000256" key="1">
    <source>
        <dbReference type="ARBA" id="ARBA00022723"/>
    </source>
</evidence>
<dbReference type="EMBL" id="JAURTK010000005">
    <property type="protein sequence ID" value="MDP9649235.1"/>
    <property type="molecule type" value="Genomic_DNA"/>
</dbReference>
<gene>
    <name evidence="3" type="ORF">J2793_004701</name>
</gene>
<dbReference type="AlphaFoldDB" id="A0AB73IH58"/>
<comment type="caution">
    <text evidence="3">The sequence shown here is derived from an EMBL/GenBank/DDBJ whole genome shotgun (WGS) entry which is preliminary data.</text>
</comment>
<dbReference type="PROSITE" id="PS50846">
    <property type="entry name" value="HMA_2"/>
    <property type="match status" value="1"/>
</dbReference>
<feature type="domain" description="HMA" evidence="2">
    <location>
        <begin position="1"/>
        <end position="64"/>
    </location>
</feature>
<organism evidence="3 4">
    <name type="scientific">Paraburkholderia caledonica</name>
    <dbReference type="NCBI Taxonomy" id="134536"/>
    <lineage>
        <taxon>Bacteria</taxon>
        <taxon>Pseudomonadati</taxon>
        <taxon>Pseudomonadota</taxon>
        <taxon>Betaproteobacteria</taxon>
        <taxon>Burkholderiales</taxon>
        <taxon>Burkholderiaceae</taxon>
        <taxon>Paraburkholderia</taxon>
    </lineage>
</organism>
<dbReference type="SUPFAM" id="SSF55008">
    <property type="entry name" value="HMA, heavy metal-associated domain"/>
    <property type="match status" value="1"/>
</dbReference>
<dbReference type="PROSITE" id="PS01047">
    <property type="entry name" value="HMA_1"/>
    <property type="match status" value="1"/>
</dbReference>
<dbReference type="InterPro" id="IPR017969">
    <property type="entry name" value="Heavy-metal-associated_CS"/>
</dbReference>
<evidence type="ECO:0000259" key="2">
    <source>
        <dbReference type="PROSITE" id="PS50846"/>
    </source>
</evidence>
<evidence type="ECO:0000313" key="3">
    <source>
        <dbReference type="EMBL" id="MDP9649235.1"/>
    </source>
</evidence>
<protein>
    <submittedName>
        <fullName evidence="3">Copper chaperone</fullName>
    </submittedName>
</protein>
<evidence type="ECO:0000313" key="4">
    <source>
        <dbReference type="Proteomes" id="UP001229486"/>
    </source>
</evidence>
<keyword evidence="1" id="KW-0479">Metal-binding</keyword>
<dbReference type="Gene3D" id="3.30.70.100">
    <property type="match status" value="1"/>
</dbReference>
<dbReference type="CDD" id="cd00371">
    <property type="entry name" value="HMA"/>
    <property type="match status" value="1"/>
</dbReference>
<sequence length="67" mass="6726">MKLELAVPDMSCGGCANAIARAIAGLDPAAAVDIDVSTKIVKVASTLTSTQLTEAIAAAGFHPSVRD</sequence>
<accession>A0AB73IH58</accession>
<dbReference type="InterPro" id="IPR006121">
    <property type="entry name" value="HMA_dom"/>
</dbReference>
<reference evidence="3" key="1">
    <citation type="submission" date="2023-07" db="EMBL/GenBank/DDBJ databases">
        <title>Sorghum-associated microbial communities from plants grown in Nebraska, USA.</title>
        <authorList>
            <person name="Schachtman D."/>
        </authorList>
    </citation>
    <scope>NUCLEOTIDE SEQUENCE</scope>
    <source>
        <strain evidence="3">DS1061</strain>
    </source>
</reference>
<name>A0AB73IH58_9BURK</name>
<dbReference type="GO" id="GO:0046872">
    <property type="term" value="F:metal ion binding"/>
    <property type="evidence" value="ECO:0007669"/>
    <property type="project" value="UniProtKB-KW"/>
</dbReference>
<dbReference type="Pfam" id="PF00403">
    <property type="entry name" value="HMA"/>
    <property type="match status" value="1"/>
</dbReference>
<dbReference type="InterPro" id="IPR036163">
    <property type="entry name" value="HMA_dom_sf"/>
</dbReference>